<feature type="region of interest" description="Disordered" evidence="1">
    <location>
        <begin position="73"/>
        <end position="102"/>
    </location>
</feature>
<dbReference type="AlphaFoldDB" id="A0A927BR99"/>
<evidence type="ECO:0000256" key="1">
    <source>
        <dbReference type="SAM" id="MobiDB-lite"/>
    </source>
</evidence>
<dbReference type="RefSeq" id="WP_190914448.1">
    <property type="nucleotide sequence ID" value="NZ_JACXIZ010000007.1"/>
</dbReference>
<protein>
    <submittedName>
        <fullName evidence="2">Uncharacterized protein</fullName>
    </submittedName>
</protein>
<reference evidence="2" key="1">
    <citation type="submission" date="2020-09" db="EMBL/GenBank/DDBJ databases">
        <title>A novel bacterium of genus Paenibacillus, isolated from South China Sea.</title>
        <authorList>
            <person name="Huang H."/>
            <person name="Mo K."/>
            <person name="Hu Y."/>
        </authorList>
    </citation>
    <scope>NUCLEOTIDE SEQUENCE</scope>
    <source>
        <strain evidence="2">IB182496</strain>
    </source>
</reference>
<evidence type="ECO:0000313" key="3">
    <source>
        <dbReference type="Proteomes" id="UP000621560"/>
    </source>
</evidence>
<organism evidence="2 3">
    <name type="scientific">Paenibacillus sabuli</name>
    <dbReference type="NCBI Taxonomy" id="2772509"/>
    <lineage>
        <taxon>Bacteria</taxon>
        <taxon>Bacillati</taxon>
        <taxon>Bacillota</taxon>
        <taxon>Bacilli</taxon>
        <taxon>Bacillales</taxon>
        <taxon>Paenibacillaceae</taxon>
        <taxon>Paenibacillus</taxon>
    </lineage>
</organism>
<gene>
    <name evidence="2" type="ORF">IDH44_02780</name>
</gene>
<proteinExistence type="predicted"/>
<accession>A0A927BR99</accession>
<dbReference type="Proteomes" id="UP000621560">
    <property type="component" value="Unassembled WGS sequence"/>
</dbReference>
<dbReference type="EMBL" id="JACXIZ010000007">
    <property type="protein sequence ID" value="MBD2844099.1"/>
    <property type="molecule type" value="Genomic_DNA"/>
</dbReference>
<sequence length="102" mass="11505">MQTARILGKRLIVLPFPLITIRLSRLWVSLVTGAPKATVYPLIESLAHPVVARPGHQDELGRGVRGFDEAARDALEREKEERAAQEREGQERAEQGDDEHER</sequence>
<comment type="caution">
    <text evidence="2">The sequence shown here is derived from an EMBL/GenBank/DDBJ whole genome shotgun (WGS) entry which is preliminary data.</text>
</comment>
<keyword evidence="3" id="KW-1185">Reference proteome</keyword>
<name>A0A927BR99_9BACL</name>
<evidence type="ECO:0000313" key="2">
    <source>
        <dbReference type="EMBL" id="MBD2844099.1"/>
    </source>
</evidence>